<keyword evidence="3" id="KW-1185">Reference proteome</keyword>
<dbReference type="EMBL" id="JAZDWU010000003">
    <property type="protein sequence ID" value="KAL0006674.1"/>
    <property type="molecule type" value="Genomic_DNA"/>
</dbReference>
<proteinExistence type="predicted"/>
<dbReference type="InterPro" id="IPR026960">
    <property type="entry name" value="RVT-Znf"/>
</dbReference>
<sequence length="176" mass="20188">MRVPQKIKNFMWRACCNAMLTKQALVKRTIISDPSCDRCSSATESPLHALWSCSEIDVVWADRNHSGFSDFKQLVSWIVEEGKHIELFAFTVWAIWNQRNQVRVRAPAVALHHVAEIIKYRIACRVTQSSFINMVAAPSCELGQDKLRRRGVLTGKCFRNRRGGQGRKWLGFGFLH</sequence>
<reference evidence="2 3" key="1">
    <citation type="submission" date="2024-01" db="EMBL/GenBank/DDBJ databases">
        <title>A telomere-to-telomere, gap-free genome of sweet tea (Lithocarpus litseifolius).</title>
        <authorList>
            <person name="Zhou J."/>
        </authorList>
    </citation>
    <scope>NUCLEOTIDE SEQUENCE [LARGE SCALE GENOMIC DNA]</scope>
    <source>
        <strain evidence="2">Zhou-2022a</strain>
        <tissue evidence="2">Leaf</tissue>
    </source>
</reference>
<protein>
    <recommendedName>
        <fullName evidence="1">Reverse transcriptase zinc-binding domain-containing protein</fullName>
    </recommendedName>
</protein>
<dbReference type="AlphaFoldDB" id="A0AAW2D8R8"/>
<name>A0AAW2D8R8_9ROSI</name>
<comment type="caution">
    <text evidence="2">The sequence shown here is derived from an EMBL/GenBank/DDBJ whole genome shotgun (WGS) entry which is preliminary data.</text>
</comment>
<feature type="domain" description="Reverse transcriptase zinc-binding" evidence="1">
    <location>
        <begin position="2"/>
        <end position="60"/>
    </location>
</feature>
<dbReference type="Proteomes" id="UP001459277">
    <property type="component" value="Unassembled WGS sequence"/>
</dbReference>
<organism evidence="2 3">
    <name type="scientific">Lithocarpus litseifolius</name>
    <dbReference type="NCBI Taxonomy" id="425828"/>
    <lineage>
        <taxon>Eukaryota</taxon>
        <taxon>Viridiplantae</taxon>
        <taxon>Streptophyta</taxon>
        <taxon>Embryophyta</taxon>
        <taxon>Tracheophyta</taxon>
        <taxon>Spermatophyta</taxon>
        <taxon>Magnoliopsida</taxon>
        <taxon>eudicotyledons</taxon>
        <taxon>Gunneridae</taxon>
        <taxon>Pentapetalae</taxon>
        <taxon>rosids</taxon>
        <taxon>fabids</taxon>
        <taxon>Fagales</taxon>
        <taxon>Fagaceae</taxon>
        <taxon>Lithocarpus</taxon>
    </lineage>
</organism>
<evidence type="ECO:0000313" key="2">
    <source>
        <dbReference type="EMBL" id="KAL0006674.1"/>
    </source>
</evidence>
<accession>A0AAW2D8R8</accession>
<gene>
    <name evidence="2" type="ORF">SO802_008176</name>
</gene>
<evidence type="ECO:0000313" key="3">
    <source>
        <dbReference type="Proteomes" id="UP001459277"/>
    </source>
</evidence>
<evidence type="ECO:0000259" key="1">
    <source>
        <dbReference type="Pfam" id="PF13966"/>
    </source>
</evidence>
<dbReference type="Pfam" id="PF13966">
    <property type="entry name" value="zf-RVT"/>
    <property type="match status" value="1"/>
</dbReference>